<reference evidence="3" key="2">
    <citation type="submission" date="2022-01" db="EMBL/GenBank/DDBJ databases">
        <authorList>
            <person name="Yamashiro T."/>
            <person name="Shiraishi A."/>
            <person name="Satake H."/>
            <person name="Nakayama K."/>
        </authorList>
    </citation>
    <scope>NUCLEOTIDE SEQUENCE</scope>
</reference>
<evidence type="ECO:0000313" key="3">
    <source>
        <dbReference type="EMBL" id="GJT47090.1"/>
    </source>
</evidence>
<keyword evidence="3" id="KW-0548">Nucleotidyltransferase</keyword>
<dbReference type="InterPro" id="IPR036875">
    <property type="entry name" value="Znf_CCHC_sf"/>
</dbReference>
<name>A0ABQ5E891_9ASTR</name>
<dbReference type="SMART" id="SM00343">
    <property type="entry name" value="ZnF_C2HC"/>
    <property type="match status" value="2"/>
</dbReference>
<gene>
    <name evidence="3" type="ORF">Tco_0955805</name>
</gene>
<keyword evidence="1" id="KW-0479">Metal-binding</keyword>
<protein>
    <submittedName>
        <fullName evidence="3">Reverse transcriptase domain-containing protein</fullName>
    </submittedName>
</protein>
<dbReference type="SUPFAM" id="SSF57756">
    <property type="entry name" value="Retrovirus zinc finger-like domains"/>
    <property type="match status" value="1"/>
</dbReference>
<keyword evidence="4" id="KW-1185">Reference proteome</keyword>
<evidence type="ECO:0000259" key="2">
    <source>
        <dbReference type="PROSITE" id="PS50158"/>
    </source>
</evidence>
<reference evidence="3" key="1">
    <citation type="journal article" date="2022" name="Int. J. Mol. Sci.">
        <title>Draft Genome of Tanacetum Coccineum: Genomic Comparison of Closely Related Tanacetum-Family Plants.</title>
        <authorList>
            <person name="Yamashiro T."/>
            <person name="Shiraishi A."/>
            <person name="Nakayama K."/>
            <person name="Satake H."/>
        </authorList>
    </citation>
    <scope>NUCLEOTIDE SEQUENCE</scope>
</reference>
<keyword evidence="3" id="KW-0695">RNA-directed DNA polymerase</keyword>
<keyword evidence="3" id="KW-0808">Transferase</keyword>
<comment type="caution">
    <text evidence="3">The sequence shown here is derived from an EMBL/GenBank/DDBJ whole genome shotgun (WGS) entry which is preliminary data.</text>
</comment>
<dbReference type="Gene3D" id="4.10.60.10">
    <property type="entry name" value="Zinc finger, CCHC-type"/>
    <property type="match status" value="1"/>
</dbReference>
<proteinExistence type="predicted"/>
<evidence type="ECO:0000313" key="4">
    <source>
        <dbReference type="Proteomes" id="UP001151760"/>
    </source>
</evidence>
<evidence type="ECO:0000256" key="1">
    <source>
        <dbReference type="PROSITE-ProRule" id="PRU00047"/>
    </source>
</evidence>
<dbReference type="GO" id="GO:0003964">
    <property type="term" value="F:RNA-directed DNA polymerase activity"/>
    <property type="evidence" value="ECO:0007669"/>
    <property type="project" value="UniProtKB-KW"/>
</dbReference>
<keyword evidence="1" id="KW-0863">Zinc-finger</keyword>
<dbReference type="EMBL" id="BQNB010016038">
    <property type="protein sequence ID" value="GJT47090.1"/>
    <property type="molecule type" value="Genomic_DNA"/>
</dbReference>
<keyword evidence="1" id="KW-0862">Zinc</keyword>
<accession>A0ABQ5E891</accession>
<sequence length="196" mass="22235">MSATRQGMSSTEIDQIVAQRVTDAIEAIAIYETKIYTTHDLMNHVIRQETTVGKNANNKRKFENQPKDNCVPQQPPFKKPDVTRAYTIGANEKKAYARKLPYCNKCKFHHVGPCTVKCSNCKRVGHMTRDCKASIAIMNQRAHVANPKATITCYECGRLGHFRDECQKLRNQNQVNQIWKEKAHGNSSVVKDKTNA</sequence>
<dbReference type="Proteomes" id="UP001151760">
    <property type="component" value="Unassembled WGS sequence"/>
</dbReference>
<organism evidence="3 4">
    <name type="scientific">Tanacetum coccineum</name>
    <dbReference type="NCBI Taxonomy" id="301880"/>
    <lineage>
        <taxon>Eukaryota</taxon>
        <taxon>Viridiplantae</taxon>
        <taxon>Streptophyta</taxon>
        <taxon>Embryophyta</taxon>
        <taxon>Tracheophyta</taxon>
        <taxon>Spermatophyta</taxon>
        <taxon>Magnoliopsida</taxon>
        <taxon>eudicotyledons</taxon>
        <taxon>Gunneridae</taxon>
        <taxon>Pentapetalae</taxon>
        <taxon>asterids</taxon>
        <taxon>campanulids</taxon>
        <taxon>Asterales</taxon>
        <taxon>Asteraceae</taxon>
        <taxon>Asteroideae</taxon>
        <taxon>Anthemideae</taxon>
        <taxon>Anthemidinae</taxon>
        <taxon>Tanacetum</taxon>
    </lineage>
</organism>
<dbReference type="InterPro" id="IPR001878">
    <property type="entry name" value="Znf_CCHC"/>
</dbReference>
<feature type="domain" description="CCHC-type" evidence="2">
    <location>
        <begin position="117"/>
        <end position="132"/>
    </location>
</feature>
<feature type="domain" description="CCHC-type" evidence="2">
    <location>
        <begin position="153"/>
        <end position="168"/>
    </location>
</feature>
<dbReference type="Pfam" id="PF00098">
    <property type="entry name" value="zf-CCHC"/>
    <property type="match status" value="2"/>
</dbReference>
<dbReference type="PROSITE" id="PS50158">
    <property type="entry name" value="ZF_CCHC"/>
    <property type="match status" value="2"/>
</dbReference>